<dbReference type="AlphaFoldDB" id="A0A345VJB0"/>
<name>A0A345VJB0_9STRE</name>
<organism evidence="2 3">
    <name type="scientific">Streptococcus pluranimalium</name>
    <dbReference type="NCBI Taxonomy" id="82348"/>
    <lineage>
        <taxon>Bacteria</taxon>
        <taxon>Bacillati</taxon>
        <taxon>Bacillota</taxon>
        <taxon>Bacilli</taxon>
        <taxon>Lactobacillales</taxon>
        <taxon>Streptococcaceae</taxon>
        <taxon>Streptococcus</taxon>
    </lineage>
</organism>
<feature type="transmembrane region" description="Helical" evidence="1">
    <location>
        <begin position="90"/>
        <end position="115"/>
    </location>
</feature>
<reference evidence="2 3" key="1">
    <citation type="submission" date="2017-07" db="EMBL/GenBank/DDBJ databases">
        <title>Streptococcus pluranimalium as cause of bovine abortion.</title>
        <authorList>
            <person name="Rodriguez Campos S."/>
            <person name="Gobeli Brawand S."/>
            <person name="Brodard I."/>
            <person name="Rychener L."/>
            <person name="Perreten V."/>
        </authorList>
    </citation>
    <scope>NUCLEOTIDE SEQUENCE [LARGE SCALE GENOMIC DNA]</scope>
    <source>
        <strain evidence="2 3">14A0014</strain>
    </source>
</reference>
<evidence type="ECO:0000256" key="1">
    <source>
        <dbReference type="SAM" id="Phobius"/>
    </source>
</evidence>
<feature type="transmembrane region" description="Helical" evidence="1">
    <location>
        <begin position="61"/>
        <end position="83"/>
    </location>
</feature>
<evidence type="ECO:0000313" key="3">
    <source>
        <dbReference type="Proteomes" id="UP000255411"/>
    </source>
</evidence>
<protein>
    <submittedName>
        <fullName evidence="2">Uncharacterized protein</fullName>
    </submittedName>
</protein>
<dbReference type="EMBL" id="CP022601">
    <property type="protein sequence ID" value="AXJ12812.1"/>
    <property type="molecule type" value="Genomic_DNA"/>
</dbReference>
<gene>
    <name evidence="2" type="ORF">Sp14A_08910</name>
</gene>
<keyword evidence="1" id="KW-0812">Transmembrane</keyword>
<accession>A0A345VJB0</accession>
<dbReference type="RefSeq" id="WP_115130052.1">
    <property type="nucleotide sequence ID" value="NZ_CP022601.1"/>
</dbReference>
<keyword evidence="1" id="KW-1133">Transmembrane helix</keyword>
<keyword evidence="1" id="KW-0472">Membrane</keyword>
<sequence length="122" mass="14360">MCTKSEEDIDQSLEIRRRATLRIARNLLQINSVKRPEPETPKELFLYYFDFLFGELCFWQGWIPVVKLGAIPHCLLVLGISLAKRNEDKLLLHFLLLYLICVILIVVMTILMVHIRHYFSSK</sequence>
<evidence type="ECO:0000313" key="2">
    <source>
        <dbReference type="EMBL" id="AXJ12812.1"/>
    </source>
</evidence>
<proteinExistence type="predicted"/>
<dbReference type="Proteomes" id="UP000255411">
    <property type="component" value="Chromosome"/>
</dbReference>